<evidence type="ECO:0000313" key="2">
    <source>
        <dbReference type="Proteomes" id="UP000036947"/>
    </source>
</evidence>
<gene>
    <name evidence="1" type="ORF">TOPH_08826</name>
</gene>
<proteinExistence type="predicted"/>
<evidence type="ECO:0008006" key="3">
    <source>
        <dbReference type="Google" id="ProtNLM"/>
    </source>
</evidence>
<dbReference type="Proteomes" id="UP000036947">
    <property type="component" value="Unassembled WGS sequence"/>
</dbReference>
<dbReference type="SUPFAM" id="SSF56112">
    <property type="entry name" value="Protein kinase-like (PK-like)"/>
    <property type="match status" value="1"/>
</dbReference>
<keyword evidence="2" id="KW-1185">Reference proteome</keyword>
<reference evidence="1 2" key="1">
    <citation type="journal article" date="2015" name="BMC Genomics">
        <title>The genome of the truffle-parasite Tolypocladium ophioglossoides and the evolution of antifungal peptaibiotics.</title>
        <authorList>
            <person name="Quandt C.A."/>
            <person name="Bushley K.E."/>
            <person name="Spatafora J.W."/>
        </authorList>
    </citation>
    <scope>NUCLEOTIDE SEQUENCE [LARGE SCALE GENOMIC DNA]</scope>
    <source>
        <strain evidence="1 2">CBS 100239</strain>
    </source>
</reference>
<sequence>MGFPTQTLTGRTIYIGEHIREPLHISHLVSLVVEMPVLLSKPNVEGRSGRSMGLWTQKDGDTTTGLLEWTTPVPKDFSVYISQVAERIPTDDDVNRPEEARTLKIDSIFSGSPAALVYQCPQQPMDLHEILRSIEKPSGKDRRALGGIIATQVRSIHVHFQLQHTALRTESFVFFGNGNKPDLMKPYVLDWTRPSSPVHQHPEYRADRLLWYYDVWSLMIVLSEIAEWKPLSRAFRNEDELLKMKLQRKQMVTNPDWKGPETAALFQKGFGFLDKDRHTLEQLGRWEIKRFFDELCSLLAAAPRN</sequence>
<protein>
    <recommendedName>
        <fullName evidence="3">Protein kinase domain-containing protein</fullName>
    </recommendedName>
</protein>
<dbReference type="AlphaFoldDB" id="A0A0L0MXK9"/>
<dbReference type="OrthoDB" id="1911848at2759"/>
<dbReference type="EMBL" id="LFRF01000054">
    <property type="protein sequence ID" value="KND86524.1"/>
    <property type="molecule type" value="Genomic_DNA"/>
</dbReference>
<organism evidence="1 2">
    <name type="scientific">Tolypocladium ophioglossoides (strain CBS 100239)</name>
    <name type="common">Snaketongue truffleclub</name>
    <name type="synonym">Elaphocordyceps ophioglossoides</name>
    <dbReference type="NCBI Taxonomy" id="1163406"/>
    <lineage>
        <taxon>Eukaryota</taxon>
        <taxon>Fungi</taxon>
        <taxon>Dikarya</taxon>
        <taxon>Ascomycota</taxon>
        <taxon>Pezizomycotina</taxon>
        <taxon>Sordariomycetes</taxon>
        <taxon>Hypocreomycetidae</taxon>
        <taxon>Hypocreales</taxon>
        <taxon>Ophiocordycipitaceae</taxon>
        <taxon>Tolypocladium</taxon>
    </lineage>
</organism>
<evidence type="ECO:0000313" key="1">
    <source>
        <dbReference type="EMBL" id="KND86524.1"/>
    </source>
</evidence>
<comment type="caution">
    <text evidence="1">The sequence shown here is derived from an EMBL/GenBank/DDBJ whole genome shotgun (WGS) entry which is preliminary data.</text>
</comment>
<name>A0A0L0MXK9_TOLOC</name>
<dbReference type="InterPro" id="IPR011009">
    <property type="entry name" value="Kinase-like_dom_sf"/>
</dbReference>
<accession>A0A0L0MXK9</accession>